<reference evidence="2" key="1">
    <citation type="submission" date="2021-03" db="EMBL/GenBank/DDBJ databases">
        <title>Draft genome sequence of rust myrtle Austropuccinia psidii MF-1, a brazilian biotype.</title>
        <authorList>
            <person name="Quecine M.C."/>
            <person name="Pachon D.M.R."/>
            <person name="Bonatelli M.L."/>
            <person name="Correr F.H."/>
            <person name="Franceschini L.M."/>
            <person name="Leite T.F."/>
            <person name="Margarido G.R.A."/>
            <person name="Almeida C.A."/>
            <person name="Ferrarezi J.A."/>
            <person name="Labate C.A."/>
        </authorList>
    </citation>
    <scope>NUCLEOTIDE SEQUENCE</scope>
    <source>
        <strain evidence="2">MF-1</strain>
    </source>
</reference>
<dbReference type="AlphaFoldDB" id="A0A9Q3IQM4"/>
<organism evidence="2 3">
    <name type="scientific">Austropuccinia psidii MF-1</name>
    <dbReference type="NCBI Taxonomy" id="1389203"/>
    <lineage>
        <taxon>Eukaryota</taxon>
        <taxon>Fungi</taxon>
        <taxon>Dikarya</taxon>
        <taxon>Basidiomycota</taxon>
        <taxon>Pucciniomycotina</taxon>
        <taxon>Pucciniomycetes</taxon>
        <taxon>Pucciniales</taxon>
        <taxon>Sphaerophragmiaceae</taxon>
        <taxon>Austropuccinia</taxon>
    </lineage>
</organism>
<keyword evidence="3" id="KW-1185">Reference proteome</keyword>
<comment type="caution">
    <text evidence="2">The sequence shown here is derived from an EMBL/GenBank/DDBJ whole genome shotgun (WGS) entry which is preliminary data.</text>
</comment>
<gene>
    <name evidence="2" type="ORF">O181_087922</name>
</gene>
<dbReference type="EMBL" id="AVOT02053371">
    <property type="protein sequence ID" value="MBW0548207.1"/>
    <property type="molecule type" value="Genomic_DNA"/>
</dbReference>
<feature type="compositionally biased region" description="Polar residues" evidence="1">
    <location>
        <begin position="102"/>
        <end position="115"/>
    </location>
</feature>
<evidence type="ECO:0000313" key="2">
    <source>
        <dbReference type="EMBL" id="MBW0548207.1"/>
    </source>
</evidence>
<feature type="region of interest" description="Disordered" evidence="1">
    <location>
        <begin position="90"/>
        <end position="115"/>
    </location>
</feature>
<protein>
    <submittedName>
        <fullName evidence="2">Uncharacterized protein</fullName>
    </submittedName>
</protein>
<evidence type="ECO:0000256" key="1">
    <source>
        <dbReference type="SAM" id="MobiDB-lite"/>
    </source>
</evidence>
<accession>A0A9Q3IQM4</accession>
<evidence type="ECO:0000313" key="3">
    <source>
        <dbReference type="Proteomes" id="UP000765509"/>
    </source>
</evidence>
<sequence length="115" mass="12758">MIDARFALVNIWLGVEVGESSPEGSQVVIGVPGKCLGKRPNVNATKKNNKRHHTFEATKDCWDQGDEIINVEVYHNHNEFLHTETPPVLNETIHAESPPTSPKYSSISIKGGNQR</sequence>
<name>A0A9Q3IQM4_9BASI</name>
<proteinExistence type="predicted"/>
<dbReference type="Proteomes" id="UP000765509">
    <property type="component" value="Unassembled WGS sequence"/>
</dbReference>